<dbReference type="InterPro" id="IPR014729">
    <property type="entry name" value="Rossmann-like_a/b/a_fold"/>
</dbReference>
<dbReference type="AlphaFoldDB" id="A0A370QJY3"/>
<evidence type="ECO:0000256" key="1">
    <source>
        <dbReference type="SAM" id="Coils"/>
    </source>
</evidence>
<keyword evidence="1" id="KW-0175">Coiled coil</keyword>
<gene>
    <name evidence="3" type="ORF">C8D94_101514</name>
</gene>
<evidence type="ECO:0000313" key="3">
    <source>
        <dbReference type="EMBL" id="RDK88639.1"/>
    </source>
</evidence>
<comment type="caution">
    <text evidence="3">The sequence shown here is derived from an EMBL/GenBank/DDBJ whole genome shotgun (WGS) entry which is preliminary data.</text>
</comment>
<proteinExistence type="predicted"/>
<dbReference type="Pfam" id="PF00582">
    <property type="entry name" value="Usp"/>
    <property type="match status" value="1"/>
</dbReference>
<dbReference type="InterPro" id="IPR006016">
    <property type="entry name" value="UspA"/>
</dbReference>
<protein>
    <submittedName>
        <fullName evidence="3">Universal stress protein family protein</fullName>
    </submittedName>
</protein>
<dbReference type="CDD" id="cd00293">
    <property type="entry name" value="USP-like"/>
    <property type="match status" value="1"/>
</dbReference>
<dbReference type="SUPFAM" id="SSF52402">
    <property type="entry name" value="Adenine nucleotide alpha hydrolases-like"/>
    <property type="match status" value="1"/>
</dbReference>
<dbReference type="Gene3D" id="3.40.50.620">
    <property type="entry name" value="HUPs"/>
    <property type="match status" value="1"/>
</dbReference>
<dbReference type="Proteomes" id="UP000255317">
    <property type="component" value="Unassembled WGS sequence"/>
</dbReference>
<evidence type="ECO:0000313" key="4">
    <source>
        <dbReference type="Proteomes" id="UP000255317"/>
    </source>
</evidence>
<feature type="domain" description="UspA" evidence="2">
    <location>
        <begin position="6"/>
        <end position="119"/>
    </location>
</feature>
<name>A0A370QJY3_9FLAO</name>
<accession>A0A370QJY3</accession>
<dbReference type="RefSeq" id="WP_115122322.1">
    <property type="nucleotide sequence ID" value="NZ_QRAO01000001.1"/>
</dbReference>
<keyword evidence="4" id="KW-1185">Reference proteome</keyword>
<dbReference type="EMBL" id="QRAO01000001">
    <property type="protein sequence ID" value="RDK88639.1"/>
    <property type="molecule type" value="Genomic_DNA"/>
</dbReference>
<organism evidence="3 4">
    <name type="scientific">Marinirhabdus gelatinilytica</name>
    <dbReference type="NCBI Taxonomy" id="1703343"/>
    <lineage>
        <taxon>Bacteria</taxon>
        <taxon>Pseudomonadati</taxon>
        <taxon>Bacteroidota</taxon>
        <taxon>Flavobacteriia</taxon>
        <taxon>Flavobacteriales</taxon>
        <taxon>Flavobacteriaceae</taxon>
    </lineage>
</organism>
<reference evidence="3 4" key="1">
    <citation type="submission" date="2018-07" db="EMBL/GenBank/DDBJ databases">
        <title>Genomic Encyclopedia of Type Strains, Phase IV (KMG-IV): sequencing the most valuable type-strain genomes for metagenomic binning, comparative biology and taxonomic classification.</title>
        <authorList>
            <person name="Goeker M."/>
        </authorList>
    </citation>
    <scope>NUCLEOTIDE SEQUENCE [LARGE SCALE GENOMIC DNA]</scope>
    <source>
        <strain evidence="3 4">DSM 101478</strain>
    </source>
</reference>
<dbReference type="OrthoDB" id="1198867at2"/>
<sequence length="269" mass="30434">MKNDKTKKLLVLVDFSDNSEKVIKSAIKMAQVVNGEIELFHVRKPTSIVKKENTLSAVRVIKDHYVQLEQQMKSLINKVQEIKQVKTRHSFAFGNVKNEISNHIEATKPDIVVLGKNSSRTPDFMGDNVLPIVLKKYKGLVMIADSDEVLDIQSKLNLGLYNAKFFEAKSYWDALLSNTESPMYTYEIGASIATSNSVESTHREGAISYIFEKKDQMVETMSSYMDKNKVNLLLVNRKSNPDTNKTELKISELKSLSQKLKVPMLLANS</sequence>
<evidence type="ECO:0000259" key="2">
    <source>
        <dbReference type="Pfam" id="PF00582"/>
    </source>
</evidence>
<feature type="coiled-coil region" evidence="1">
    <location>
        <begin position="58"/>
        <end position="85"/>
    </location>
</feature>